<keyword evidence="1" id="KW-0732">Signal</keyword>
<dbReference type="Proteomes" id="UP000217979">
    <property type="component" value="Chromosome"/>
</dbReference>
<sequence>MNMLTSIRHSFLISGLLLASFQVVASDTPIKVDSHGEQLRAGTVSFPVWRYNITSVDNDVTIKSLVLNRGNCVISTADGGQNVNKRLGFGQSYSFTSPTNQSFSQCRPLELVVGTNKGSFAFKW</sequence>
<gene>
    <name evidence="2" type="ORF">CO704_17640</name>
</gene>
<proteinExistence type="predicted"/>
<accession>A0A291E157</accession>
<name>A0A291E157_9ENTR</name>
<feature type="chain" id="PRO_5011996309" evidence="1">
    <location>
        <begin position="26"/>
        <end position="124"/>
    </location>
</feature>
<dbReference type="RefSeq" id="WP_096754149.1">
    <property type="nucleotide sequence ID" value="NZ_CP023525.1"/>
</dbReference>
<evidence type="ECO:0000256" key="1">
    <source>
        <dbReference type="SAM" id="SignalP"/>
    </source>
</evidence>
<organism evidence="2 3">
    <name type="scientific">Cedecea neteri</name>
    <dbReference type="NCBI Taxonomy" id="158822"/>
    <lineage>
        <taxon>Bacteria</taxon>
        <taxon>Pseudomonadati</taxon>
        <taxon>Pseudomonadota</taxon>
        <taxon>Gammaproteobacteria</taxon>
        <taxon>Enterobacterales</taxon>
        <taxon>Enterobacteriaceae</taxon>
        <taxon>Cedecea</taxon>
    </lineage>
</organism>
<dbReference type="AlphaFoldDB" id="A0A291E157"/>
<reference evidence="2 3" key="1">
    <citation type="submission" date="2017-09" db="EMBL/GenBank/DDBJ databases">
        <title>FDA dAtabase for Regulatory Grade micrObial Sequences (FDA-ARGOS): Supporting development and validation of Infectious Disease Dx tests.</title>
        <authorList>
            <person name="Minogue T."/>
            <person name="Wolcott M."/>
            <person name="Wasieloski L."/>
            <person name="Aguilar W."/>
            <person name="Moore D."/>
            <person name="Tallon L."/>
            <person name="Sadzewicz L."/>
            <person name="Ott S."/>
            <person name="Zhao X."/>
            <person name="Nagaraj S."/>
            <person name="Vavikolanu K."/>
            <person name="Aluvathingal J."/>
            <person name="Nadendla S."/>
            <person name="Sichtig H."/>
        </authorList>
    </citation>
    <scope>NUCLEOTIDE SEQUENCE [LARGE SCALE GENOMIC DNA]</scope>
    <source>
        <strain evidence="2 3">FDAARGOS_392</strain>
    </source>
</reference>
<feature type="signal peptide" evidence="1">
    <location>
        <begin position="1"/>
        <end position="25"/>
    </location>
</feature>
<protein>
    <submittedName>
        <fullName evidence="2">Uncharacterized protein</fullName>
    </submittedName>
</protein>
<evidence type="ECO:0000313" key="3">
    <source>
        <dbReference type="Proteomes" id="UP000217979"/>
    </source>
</evidence>
<dbReference type="EMBL" id="CP023525">
    <property type="protein sequence ID" value="ATF93794.1"/>
    <property type="molecule type" value="Genomic_DNA"/>
</dbReference>
<evidence type="ECO:0000313" key="2">
    <source>
        <dbReference type="EMBL" id="ATF93794.1"/>
    </source>
</evidence>